<dbReference type="Gene3D" id="1.20.1250.20">
    <property type="entry name" value="MFS general substrate transporter like domains"/>
    <property type="match status" value="2"/>
</dbReference>
<dbReference type="Proteomes" id="UP000033695">
    <property type="component" value="Unassembled WGS sequence"/>
</dbReference>
<dbReference type="InterPro" id="IPR036259">
    <property type="entry name" value="MFS_trans_sf"/>
</dbReference>
<dbReference type="GO" id="GO:0022857">
    <property type="term" value="F:transmembrane transporter activity"/>
    <property type="evidence" value="ECO:0007669"/>
    <property type="project" value="InterPro"/>
</dbReference>
<dbReference type="CDD" id="cd17391">
    <property type="entry name" value="MFS_MdtG_MDR_like"/>
    <property type="match status" value="1"/>
</dbReference>
<dbReference type="STRING" id="1218508.JG29_03050"/>
<feature type="transmembrane region" description="Helical" evidence="7">
    <location>
        <begin position="211"/>
        <end position="230"/>
    </location>
</feature>
<protein>
    <submittedName>
        <fullName evidence="9">Putative drug:H(+) antiporter</fullName>
    </submittedName>
</protein>
<dbReference type="PANTHER" id="PTHR43414:SF6">
    <property type="entry name" value="MULTIDRUG RESISTANCE PROTEIN MDTG"/>
    <property type="match status" value="1"/>
</dbReference>
<dbReference type="InterPro" id="IPR001958">
    <property type="entry name" value="Tet-R_TetA/multi-R_MdtG-like"/>
</dbReference>
<comment type="caution">
    <text evidence="9">The sequence shown here is derived from an EMBL/GenBank/DDBJ whole genome shotgun (WGS) entry which is preliminary data.</text>
</comment>
<keyword evidence="10" id="KW-1185">Reference proteome</keyword>
<dbReference type="PATRIC" id="fig|1218508.4.peg.313"/>
<dbReference type="AlphaFoldDB" id="A0A0F4L0Z3"/>
<feature type="transmembrane region" description="Helical" evidence="7">
    <location>
        <begin position="370"/>
        <end position="391"/>
    </location>
</feature>
<dbReference type="Pfam" id="PF07690">
    <property type="entry name" value="MFS_1"/>
    <property type="match status" value="1"/>
</dbReference>
<accession>A0A0F4L0Z3</accession>
<keyword evidence="5 7" id="KW-1133">Transmembrane helix</keyword>
<feature type="transmembrane region" description="Helical" evidence="7">
    <location>
        <begin position="286"/>
        <end position="304"/>
    </location>
</feature>
<feature type="transmembrane region" description="Helical" evidence="7">
    <location>
        <begin position="139"/>
        <end position="165"/>
    </location>
</feature>
<dbReference type="InterPro" id="IPR011701">
    <property type="entry name" value="MFS"/>
</dbReference>
<evidence type="ECO:0000256" key="7">
    <source>
        <dbReference type="SAM" id="Phobius"/>
    </source>
</evidence>
<organism evidence="9 10">
    <name type="scientific">Bombilactobacillus mellis</name>
    <dbReference type="NCBI Taxonomy" id="1218508"/>
    <lineage>
        <taxon>Bacteria</taxon>
        <taxon>Bacillati</taxon>
        <taxon>Bacillota</taxon>
        <taxon>Bacilli</taxon>
        <taxon>Lactobacillales</taxon>
        <taxon>Lactobacillaceae</taxon>
        <taxon>Bombilactobacillus</taxon>
    </lineage>
</organism>
<sequence>MQTTDNYWRRNMYVLAFGNFIAGIGFSMVTPFLPLYINTLGKFSNQQTSMWSGIALSVTFIISAIISPFWGKLADRKGRKLIILRASLGMGIVIGAMSLVTNVYQLVFLRGLQGIFAGYISNSNTLIATSAPHKHVGKALGTLTTGTVSGSLLGPLVGGAVAQVWGYRLPFLITGCLLLAAFFLCLFFVQEKFTPVPKGKIPSLREVMQKLSNPQVVIGMFVTTLIIQTANNSINPIISLYVKQLMHNSGQVALISGIVTAMPGIPAALLSSKFGDLGDRIGTKKVLLAGLILSTLVYIPQAAVNQVWQLVILRFIVGIADAALLPQVQTILAKDSPHEVSGRIFGYNQSFQYIGNCAGPLLGSTISGSFGYSAVFLSTALLEFINLIWVYGTTKKEQN</sequence>
<evidence type="ECO:0000256" key="2">
    <source>
        <dbReference type="ARBA" id="ARBA00022448"/>
    </source>
</evidence>
<evidence type="ECO:0000313" key="10">
    <source>
        <dbReference type="Proteomes" id="UP000033695"/>
    </source>
</evidence>
<reference evidence="9 10" key="1">
    <citation type="submission" date="2014-12" db="EMBL/GenBank/DDBJ databases">
        <title>Comparative genomics of the lactic acid bacteria isolated from the honey bee gut.</title>
        <authorList>
            <person name="Ellegaard K.M."/>
            <person name="Tamarit D."/>
            <person name="Javelind E."/>
            <person name="Olofsson T."/>
            <person name="Andersson S.G."/>
            <person name="Vasquez A."/>
        </authorList>
    </citation>
    <scope>NUCLEOTIDE SEQUENCE [LARGE SCALE GENOMIC DNA]</scope>
    <source>
        <strain evidence="9 10">Hon2</strain>
    </source>
</reference>
<evidence type="ECO:0000256" key="4">
    <source>
        <dbReference type="ARBA" id="ARBA00022692"/>
    </source>
</evidence>
<keyword evidence="2" id="KW-0813">Transport</keyword>
<proteinExistence type="predicted"/>
<dbReference type="HOGENOM" id="CLU_001265_57_3_9"/>
<feature type="transmembrane region" description="Helical" evidence="7">
    <location>
        <begin position="49"/>
        <end position="70"/>
    </location>
</feature>
<keyword evidence="3" id="KW-1003">Cell membrane</keyword>
<feature type="domain" description="Major facilitator superfamily (MFS) profile" evidence="8">
    <location>
        <begin position="11"/>
        <end position="398"/>
    </location>
</feature>
<keyword evidence="6 7" id="KW-0472">Membrane</keyword>
<dbReference type="PROSITE" id="PS50850">
    <property type="entry name" value="MFS"/>
    <property type="match status" value="1"/>
</dbReference>
<evidence type="ECO:0000256" key="1">
    <source>
        <dbReference type="ARBA" id="ARBA00004651"/>
    </source>
</evidence>
<feature type="transmembrane region" description="Helical" evidence="7">
    <location>
        <begin position="82"/>
        <end position="101"/>
    </location>
</feature>
<dbReference type="PRINTS" id="PR01035">
    <property type="entry name" value="TCRTETA"/>
</dbReference>
<name>A0A0F4L0Z3_9LACO</name>
<dbReference type="PANTHER" id="PTHR43414">
    <property type="entry name" value="MULTIDRUG RESISTANCE PROTEIN MDTG"/>
    <property type="match status" value="1"/>
</dbReference>
<feature type="transmembrane region" description="Helical" evidence="7">
    <location>
        <begin position="12"/>
        <end position="37"/>
    </location>
</feature>
<dbReference type="EMBL" id="JXBZ01000002">
    <property type="protein sequence ID" value="KJY51256.1"/>
    <property type="molecule type" value="Genomic_DNA"/>
</dbReference>
<dbReference type="InterPro" id="IPR020846">
    <property type="entry name" value="MFS_dom"/>
</dbReference>
<evidence type="ECO:0000256" key="6">
    <source>
        <dbReference type="ARBA" id="ARBA00023136"/>
    </source>
</evidence>
<keyword evidence="4 7" id="KW-0812">Transmembrane</keyword>
<evidence type="ECO:0000313" key="9">
    <source>
        <dbReference type="EMBL" id="KJY51256.1"/>
    </source>
</evidence>
<dbReference type="GO" id="GO:0005886">
    <property type="term" value="C:plasma membrane"/>
    <property type="evidence" value="ECO:0007669"/>
    <property type="project" value="UniProtKB-SubCell"/>
</dbReference>
<dbReference type="SUPFAM" id="SSF103473">
    <property type="entry name" value="MFS general substrate transporter"/>
    <property type="match status" value="1"/>
</dbReference>
<evidence type="ECO:0000256" key="3">
    <source>
        <dbReference type="ARBA" id="ARBA00022475"/>
    </source>
</evidence>
<evidence type="ECO:0000256" key="5">
    <source>
        <dbReference type="ARBA" id="ARBA00022989"/>
    </source>
</evidence>
<feature type="transmembrane region" description="Helical" evidence="7">
    <location>
        <begin position="250"/>
        <end position="274"/>
    </location>
</feature>
<feature type="transmembrane region" description="Helical" evidence="7">
    <location>
        <begin position="171"/>
        <end position="190"/>
    </location>
</feature>
<evidence type="ECO:0000259" key="8">
    <source>
        <dbReference type="PROSITE" id="PS50850"/>
    </source>
</evidence>
<comment type="subcellular location">
    <subcellularLocation>
        <location evidence="1">Cell membrane</location>
        <topology evidence="1">Multi-pass membrane protein</topology>
    </subcellularLocation>
</comment>
<gene>
    <name evidence="9" type="ORF">JG29_03050</name>
</gene>